<dbReference type="PANTHER" id="PTHR30106">
    <property type="entry name" value="INNER MEMBRANE PROTEIN YEIH-RELATED"/>
    <property type="match status" value="1"/>
</dbReference>
<feature type="transmembrane region" description="Helical" evidence="7">
    <location>
        <begin position="291"/>
        <end position="313"/>
    </location>
</feature>
<feature type="transmembrane region" description="Helical" evidence="7">
    <location>
        <begin position="15"/>
        <end position="42"/>
    </location>
</feature>
<dbReference type="Proteomes" id="UP000307507">
    <property type="component" value="Unassembled WGS sequence"/>
</dbReference>
<evidence type="ECO:0000256" key="3">
    <source>
        <dbReference type="ARBA" id="ARBA00022475"/>
    </source>
</evidence>
<comment type="subcellular location">
    <subcellularLocation>
        <location evidence="1">Cell membrane</location>
        <topology evidence="1">Multi-pass membrane protein</topology>
    </subcellularLocation>
</comment>
<evidence type="ECO:0000313" key="9">
    <source>
        <dbReference type="Proteomes" id="UP000307507"/>
    </source>
</evidence>
<feature type="transmembrane region" description="Helical" evidence="7">
    <location>
        <begin position="261"/>
        <end position="279"/>
    </location>
</feature>
<feature type="transmembrane region" description="Helical" evidence="7">
    <location>
        <begin position="145"/>
        <end position="165"/>
    </location>
</feature>
<keyword evidence="5 7" id="KW-1133">Transmembrane helix</keyword>
<keyword evidence="9" id="KW-1185">Reference proteome</keyword>
<comment type="caution">
    <text evidence="8">The sequence shown here is derived from an EMBL/GenBank/DDBJ whole genome shotgun (WGS) entry which is preliminary data.</text>
</comment>
<feature type="transmembrane region" description="Helical" evidence="7">
    <location>
        <begin position="230"/>
        <end position="249"/>
    </location>
</feature>
<sequence length="314" mass="34454">MTFTSLTLNHKKGLYLFGIILCLFPFISAPLALLSGFILTQFIGHPFEKTSHKLTKILLQFSIVGLGFGMNLTDALQTGKEGFLFTIGSITTTLILGVILGKFLRIPRKTGFLISAGTAICGGSAIAALTPIIKARESEISVSLATIFILNSIALFLFPFLGHLFGMSESQFGMWCAIAIHDTSSVVGAAQRFGDTALQVATTVKLQRALWIIPLSLATSFIFKNKESRISIPYFIFLFVLTMLWNSYFPDFRVLNDTIVLIAKKGLVVTLFLIGAGLNRESLKKTGIRPLLQGILLWFFISVVSFVVIWTTIA</sequence>
<evidence type="ECO:0000256" key="4">
    <source>
        <dbReference type="ARBA" id="ARBA00022692"/>
    </source>
</evidence>
<evidence type="ECO:0000256" key="2">
    <source>
        <dbReference type="ARBA" id="ARBA00007977"/>
    </source>
</evidence>
<dbReference type="PANTHER" id="PTHR30106:SF1">
    <property type="entry name" value="UPF0324 MEMBRANE PROTEIN FN0533"/>
    <property type="match status" value="1"/>
</dbReference>
<dbReference type="OrthoDB" id="9811391at2"/>
<dbReference type="EMBL" id="SSNZ01000001">
    <property type="protein sequence ID" value="THF52653.1"/>
    <property type="molecule type" value="Genomic_DNA"/>
</dbReference>
<dbReference type="InterPro" id="IPR018383">
    <property type="entry name" value="UPF0324_pro"/>
</dbReference>
<name>A0A4S4A328_9FLAO</name>
<keyword evidence="6 7" id="KW-0472">Membrane</keyword>
<dbReference type="RefSeq" id="WP_136401178.1">
    <property type="nucleotide sequence ID" value="NZ_SSNZ01000001.1"/>
</dbReference>
<reference evidence="8 9" key="1">
    <citation type="submission" date="2019-04" db="EMBL/GenBank/DDBJ databases">
        <title>Flavobacterium sp. nov. isolated from construction timber.</title>
        <authorList>
            <person name="Lin S.-Y."/>
            <person name="Chang C.-T."/>
            <person name="Young C.-C."/>
        </authorList>
    </citation>
    <scope>NUCLEOTIDE SEQUENCE [LARGE SCALE GENOMIC DNA]</scope>
    <source>
        <strain evidence="8 9">CC-CTC003</strain>
    </source>
</reference>
<evidence type="ECO:0000313" key="8">
    <source>
        <dbReference type="EMBL" id="THF52653.1"/>
    </source>
</evidence>
<keyword evidence="4 7" id="KW-0812">Transmembrane</keyword>
<feature type="transmembrane region" description="Helical" evidence="7">
    <location>
        <begin position="82"/>
        <end position="100"/>
    </location>
</feature>
<accession>A0A4S4A328</accession>
<proteinExistence type="inferred from homology"/>
<comment type="similarity">
    <text evidence="2">Belongs to the UPF0324 family.</text>
</comment>
<evidence type="ECO:0000256" key="7">
    <source>
        <dbReference type="SAM" id="Phobius"/>
    </source>
</evidence>
<dbReference type="AlphaFoldDB" id="A0A4S4A328"/>
<evidence type="ECO:0000256" key="6">
    <source>
        <dbReference type="ARBA" id="ARBA00023136"/>
    </source>
</evidence>
<dbReference type="GO" id="GO:0005886">
    <property type="term" value="C:plasma membrane"/>
    <property type="evidence" value="ECO:0007669"/>
    <property type="project" value="UniProtKB-SubCell"/>
</dbReference>
<organism evidence="8 9">
    <name type="scientific">Flavobacterium supellecticarium</name>
    <dbReference type="NCBI Taxonomy" id="2565924"/>
    <lineage>
        <taxon>Bacteria</taxon>
        <taxon>Pseudomonadati</taxon>
        <taxon>Bacteroidota</taxon>
        <taxon>Flavobacteriia</taxon>
        <taxon>Flavobacteriales</taxon>
        <taxon>Flavobacteriaceae</taxon>
        <taxon>Flavobacterium</taxon>
    </lineage>
</organism>
<keyword evidence="3" id="KW-1003">Cell membrane</keyword>
<evidence type="ECO:0000256" key="1">
    <source>
        <dbReference type="ARBA" id="ARBA00004651"/>
    </source>
</evidence>
<dbReference type="Pfam" id="PF03601">
    <property type="entry name" value="Cons_hypoth698"/>
    <property type="match status" value="1"/>
</dbReference>
<protein>
    <submittedName>
        <fullName evidence="8">Putative sulfate exporter family transporter</fullName>
    </submittedName>
</protein>
<feature type="transmembrane region" description="Helical" evidence="7">
    <location>
        <begin position="112"/>
        <end position="133"/>
    </location>
</feature>
<evidence type="ECO:0000256" key="5">
    <source>
        <dbReference type="ARBA" id="ARBA00022989"/>
    </source>
</evidence>
<gene>
    <name evidence="8" type="ORF">E6C50_00110</name>
</gene>